<dbReference type="Proteomes" id="UP000257109">
    <property type="component" value="Unassembled WGS sequence"/>
</dbReference>
<protein>
    <recommendedName>
        <fullName evidence="3">Copia protein</fullName>
    </recommendedName>
</protein>
<organism evidence="1 2">
    <name type="scientific">Mucuna pruriens</name>
    <name type="common">Velvet bean</name>
    <name type="synonym">Dolichos pruriens</name>
    <dbReference type="NCBI Taxonomy" id="157652"/>
    <lineage>
        <taxon>Eukaryota</taxon>
        <taxon>Viridiplantae</taxon>
        <taxon>Streptophyta</taxon>
        <taxon>Embryophyta</taxon>
        <taxon>Tracheophyta</taxon>
        <taxon>Spermatophyta</taxon>
        <taxon>Magnoliopsida</taxon>
        <taxon>eudicotyledons</taxon>
        <taxon>Gunneridae</taxon>
        <taxon>Pentapetalae</taxon>
        <taxon>rosids</taxon>
        <taxon>fabids</taxon>
        <taxon>Fabales</taxon>
        <taxon>Fabaceae</taxon>
        <taxon>Papilionoideae</taxon>
        <taxon>50 kb inversion clade</taxon>
        <taxon>NPAAA clade</taxon>
        <taxon>indigoferoid/millettioid clade</taxon>
        <taxon>Phaseoleae</taxon>
        <taxon>Mucuna</taxon>
    </lineage>
</organism>
<evidence type="ECO:0000313" key="2">
    <source>
        <dbReference type="Proteomes" id="UP000257109"/>
    </source>
</evidence>
<proteinExistence type="predicted"/>
<evidence type="ECO:0000313" key="1">
    <source>
        <dbReference type="EMBL" id="RDY04304.1"/>
    </source>
</evidence>
<comment type="caution">
    <text evidence="1">The sequence shown here is derived from an EMBL/GenBank/DDBJ whole genome shotgun (WGS) entry which is preliminary data.</text>
</comment>
<evidence type="ECO:0008006" key="3">
    <source>
        <dbReference type="Google" id="ProtNLM"/>
    </source>
</evidence>
<keyword evidence="2" id="KW-1185">Reference proteome</keyword>
<dbReference type="EMBL" id="QJKJ01002106">
    <property type="protein sequence ID" value="RDY04304.1"/>
    <property type="molecule type" value="Genomic_DNA"/>
</dbReference>
<dbReference type="AlphaFoldDB" id="A0A371HNP2"/>
<gene>
    <name evidence="1" type="ORF">CR513_12024</name>
</gene>
<sequence length="164" mass="18540">MGDIVMTSSDQEAISRIKHMLHSTFHLKELGYLTFLGFRDSQIQPLLTLPLKLTLNIDEMKVTILMISLYKLLVSSCNLHNIPFFNMWFIFLANSFLNLQAYSGVNSAGCPDTRKSTFATKYCAMSTTCSEIKWLRGLLTKLGFPQAQSTPLHVDNTSVKLQQI</sequence>
<accession>A0A371HNP2</accession>
<feature type="non-terminal residue" evidence="1">
    <location>
        <position position="1"/>
    </location>
</feature>
<reference evidence="1" key="1">
    <citation type="submission" date="2018-05" db="EMBL/GenBank/DDBJ databases">
        <title>Draft genome of Mucuna pruriens seed.</title>
        <authorList>
            <person name="Nnadi N.E."/>
            <person name="Vos R."/>
            <person name="Hasami M.H."/>
            <person name="Devisetty U.K."/>
            <person name="Aguiy J.C."/>
        </authorList>
    </citation>
    <scope>NUCLEOTIDE SEQUENCE [LARGE SCALE GENOMIC DNA]</scope>
    <source>
        <strain evidence="1">JCA_2017</strain>
    </source>
</reference>
<name>A0A371HNP2_MUCPR</name>